<evidence type="ECO:0000313" key="3">
    <source>
        <dbReference type="Proteomes" id="UP000315295"/>
    </source>
</evidence>
<dbReference type="Proteomes" id="UP000315295">
    <property type="component" value="Unassembled WGS sequence"/>
</dbReference>
<feature type="compositionally biased region" description="Basic and acidic residues" evidence="1">
    <location>
        <begin position="21"/>
        <end position="40"/>
    </location>
</feature>
<feature type="region of interest" description="Disordered" evidence="1">
    <location>
        <begin position="1"/>
        <end position="40"/>
    </location>
</feature>
<name>A0A540L222_MALBA</name>
<dbReference type="EMBL" id="VIEB01000806">
    <property type="protein sequence ID" value="TQD80495.1"/>
    <property type="molecule type" value="Genomic_DNA"/>
</dbReference>
<gene>
    <name evidence="2" type="ORF">C1H46_033958</name>
</gene>
<reference evidence="2 3" key="1">
    <citation type="journal article" date="2019" name="G3 (Bethesda)">
        <title>Sequencing of a Wild Apple (Malus baccata) Genome Unravels the Differences Between Cultivated and Wild Apple Species Regarding Disease Resistance and Cold Tolerance.</title>
        <authorList>
            <person name="Chen X."/>
        </authorList>
    </citation>
    <scope>NUCLEOTIDE SEQUENCE [LARGE SCALE GENOMIC DNA]</scope>
    <source>
        <strain evidence="3">cv. Shandingzi</strain>
        <tissue evidence="2">Leaves</tissue>
    </source>
</reference>
<protein>
    <submittedName>
        <fullName evidence="2">Uncharacterized protein</fullName>
    </submittedName>
</protein>
<sequence length="121" mass="13795">MERKPAATAKSADVPPSHGYRRQENEPNEPTRSKKNGGERVTRAMSAPIISANCTLTATQNPRVLPRRSTRVESQRLVVEDTRWKKPLVKEKCIKAEINSRKLRQTLEIETEIEDNQSKTE</sequence>
<accession>A0A540L222</accession>
<keyword evidence="3" id="KW-1185">Reference proteome</keyword>
<comment type="caution">
    <text evidence="2">The sequence shown here is derived from an EMBL/GenBank/DDBJ whole genome shotgun (WGS) entry which is preliminary data.</text>
</comment>
<organism evidence="2 3">
    <name type="scientific">Malus baccata</name>
    <name type="common">Siberian crab apple</name>
    <name type="synonym">Pyrus baccata</name>
    <dbReference type="NCBI Taxonomy" id="106549"/>
    <lineage>
        <taxon>Eukaryota</taxon>
        <taxon>Viridiplantae</taxon>
        <taxon>Streptophyta</taxon>
        <taxon>Embryophyta</taxon>
        <taxon>Tracheophyta</taxon>
        <taxon>Spermatophyta</taxon>
        <taxon>Magnoliopsida</taxon>
        <taxon>eudicotyledons</taxon>
        <taxon>Gunneridae</taxon>
        <taxon>Pentapetalae</taxon>
        <taxon>rosids</taxon>
        <taxon>fabids</taxon>
        <taxon>Rosales</taxon>
        <taxon>Rosaceae</taxon>
        <taxon>Amygdaloideae</taxon>
        <taxon>Maleae</taxon>
        <taxon>Malus</taxon>
    </lineage>
</organism>
<evidence type="ECO:0000313" key="2">
    <source>
        <dbReference type="EMBL" id="TQD80495.1"/>
    </source>
</evidence>
<proteinExistence type="predicted"/>
<evidence type="ECO:0000256" key="1">
    <source>
        <dbReference type="SAM" id="MobiDB-lite"/>
    </source>
</evidence>
<dbReference type="AlphaFoldDB" id="A0A540L222"/>